<keyword evidence="3" id="KW-1185">Reference proteome</keyword>
<feature type="compositionally biased region" description="Polar residues" evidence="1">
    <location>
        <begin position="58"/>
        <end position="77"/>
    </location>
</feature>
<name>A0A4S2MZ39_9PEZI</name>
<feature type="region of interest" description="Disordered" evidence="1">
    <location>
        <begin position="46"/>
        <end position="108"/>
    </location>
</feature>
<dbReference type="InParanoid" id="A0A4S2MZ39"/>
<organism evidence="2 3">
    <name type="scientific">Ascodesmis nigricans</name>
    <dbReference type="NCBI Taxonomy" id="341454"/>
    <lineage>
        <taxon>Eukaryota</taxon>
        <taxon>Fungi</taxon>
        <taxon>Dikarya</taxon>
        <taxon>Ascomycota</taxon>
        <taxon>Pezizomycotina</taxon>
        <taxon>Pezizomycetes</taxon>
        <taxon>Pezizales</taxon>
        <taxon>Ascodesmidaceae</taxon>
        <taxon>Ascodesmis</taxon>
    </lineage>
</organism>
<gene>
    <name evidence="2" type="ORF">EX30DRAFT_371110</name>
</gene>
<dbReference type="OrthoDB" id="2157103at2759"/>
<dbReference type="Proteomes" id="UP000298138">
    <property type="component" value="Unassembled WGS sequence"/>
</dbReference>
<dbReference type="EMBL" id="ML220117">
    <property type="protein sequence ID" value="TGZ81906.1"/>
    <property type="molecule type" value="Genomic_DNA"/>
</dbReference>
<dbReference type="AlphaFoldDB" id="A0A4S2MZ39"/>
<evidence type="ECO:0000313" key="3">
    <source>
        <dbReference type="Proteomes" id="UP000298138"/>
    </source>
</evidence>
<protein>
    <submittedName>
        <fullName evidence="2">Uncharacterized protein</fullName>
    </submittedName>
</protein>
<accession>A0A4S2MZ39</accession>
<sequence>MNFRTVTSALAWSIAPSTSPHSTEAITFRKRLYDMMLRNFTARTPQFRSSSLPLPRPYSQTGYPNSNKTTNPPGQTFSKDENTGLKGNETNTKEAAKVQKKTQAQSDEELRQKLEEMSGGGGVAGLELEDGRPVAMKRGVAANMFRLI</sequence>
<evidence type="ECO:0000256" key="1">
    <source>
        <dbReference type="SAM" id="MobiDB-lite"/>
    </source>
</evidence>
<proteinExistence type="predicted"/>
<evidence type="ECO:0000313" key="2">
    <source>
        <dbReference type="EMBL" id="TGZ81906.1"/>
    </source>
</evidence>
<reference evidence="2 3" key="1">
    <citation type="submission" date="2019-04" db="EMBL/GenBank/DDBJ databases">
        <title>Comparative genomics and transcriptomics to analyze fruiting body development in filamentous ascomycetes.</title>
        <authorList>
            <consortium name="DOE Joint Genome Institute"/>
            <person name="Lutkenhaus R."/>
            <person name="Traeger S."/>
            <person name="Breuer J."/>
            <person name="Kuo A."/>
            <person name="Lipzen A."/>
            <person name="Pangilinan J."/>
            <person name="Dilworth D."/>
            <person name="Sandor L."/>
            <person name="Poggeler S."/>
            <person name="Barry K."/>
            <person name="Grigoriev I.V."/>
            <person name="Nowrousian M."/>
        </authorList>
    </citation>
    <scope>NUCLEOTIDE SEQUENCE [LARGE SCALE GENOMIC DNA]</scope>
    <source>
        <strain evidence="2 3">CBS 389.68</strain>
    </source>
</reference>